<sequence length="116" mass="13397">MTQKERKDPSFLTDHQSVASLIGQLHEYFKDACSHYEIERSHTASQLHAHQDEQKTQELMATLRRIDTEISLFAVVSDALSIADRVLHTRSTITELGLDNEVYRMHYDSPKQTPEK</sequence>
<evidence type="ECO:0000313" key="1">
    <source>
        <dbReference type="EMBL" id="MBW4658902.1"/>
    </source>
</evidence>
<reference evidence="1" key="2">
    <citation type="journal article" date="2022" name="Microbiol. Resour. Announc.">
        <title>Metagenome Sequencing to Explore Phylogenomics of Terrestrial Cyanobacteria.</title>
        <authorList>
            <person name="Ward R.D."/>
            <person name="Stajich J.E."/>
            <person name="Johansen J.R."/>
            <person name="Huntemann M."/>
            <person name="Clum A."/>
            <person name="Foster B."/>
            <person name="Foster B."/>
            <person name="Roux S."/>
            <person name="Palaniappan K."/>
            <person name="Varghese N."/>
            <person name="Mukherjee S."/>
            <person name="Reddy T.B.K."/>
            <person name="Daum C."/>
            <person name="Copeland A."/>
            <person name="Chen I.A."/>
            <person name="Ivanova N.N."/>
            <person name="Kyrpides N.C."/>
            <person name="Shapiro N."/>
            <person name="Eloe-Fadrosh E.A."/>
            <person name="Pietrasiak N."/>
        </authorList>
    </citation>
    <scope>NUCLEOTIDE SEQUENCE</scope>
    <source>
        <strain evidence="1">UHER 2000/2452</strain>
    </source>
</reference>
<evidence type="ECO:0000313" key="2">
    <source>
        <dbReference type="Proteomes" id="UP000757435"/>
    </source>
</evidence>
<name>A0A951Q8Y7_9CYAN</name>
<protein>
    <submittedName>
        <fullName evidence="1">Uncharacterized protein</fullName>
    </submittedName>
</protein>
<dbReference type="AlphaFoldDB" id="A0A951Q8Y7"/>
<dbReference type="EMBL" id="JAHHHD010000008">
    <property type="protein sequence ID" value="MBW4658902.1"/>
    <property type="molecule type" value="Genomic_DNA"/>
</dbReference>
<proteinExistence type="predicted"/>
<gene>
    <name evidence="1" type="ORF">KME15_09520</name>
</gene>
<comment type="caution">
    <text evidence="1">The sequence shown here is derived from an EMBL/GenBank/DDBJ whole genome shotgun (WGS) entry which is preliminary data.</text>
</comment>
<reference evidence="1" key="1">
    <citation type="submission" date="2021-05" db="EMBL/GenBank/DDBJ databases">
        <authorList>
            <person name="Pietrasiak N."/>
            <person name="Ward R."/>
            <person name="Stajich J.E."/>
            <person name="Kurbessoian T."/>
        </authorList>
    </citation>
    <scope>NUCLEOTIDE SEQUENCE</scope>
    <source>
        <strain evidence="1">UHER 2000/2452</strain>
    </source>
</reference>
<accession>A0A951Q8Y7</accession>
<dbReference type="Proteomes" id="UP000757435">
    <property type="component" value="Unassembled WGS sequence"/>
</dbReference>
<organism evidence="1 2">
    <name type="scientific">Drouetiella hepatica Uher 2000/2452</name>
    <dbReference type="NCBI Taxonomy" id="904376"/>
    <lineage>
        <taxon>Bacteria</taxon>
        <taxon>Bacillati</taxon>
        <taxon>Cyanobacteriota</taxon>
        <taxon>Cyanophyceae</taxon>
        <taxon>Oculatellales</taxon>
        <taxon>Oculatellaceae</taxon>
        <taxon>Drouetiella</taxon>
    </lineage>
</organism>